<evidence type="ECO:0000256" key="1">
    <source>
        <dbReference type="ARBA" id="ARBA00023015"/>
    </source>
</evidence>
<dbReference type="SUPFAM" id="SSF46689">
    <property type="entry name" value="Homeodomain-like"/>
    <property type="match status" value="1"/>
</dbReference>
<evidence type="ECO:0000313" key="7">
    <source>
        <dbReference type="Proteomes" id="UP001201449"/>
    </source>
</evidence>
<keyword evidence="2 4" id="KW-0238">DNA-binding</keyword>
<dbReference type="Proteomes" id="UP001201449">
    <property type="component" value="Unassembled WGS sequence"/>
</dbReference>
<keyword evidence="1" id="KW-0805">Transcription regulation</keyword>
<dbReference type="PANTHER" id="PTHR43479:SF11">
    <property type="entry name" value="ACREF_ENVCD OPERON REPRESSOR-RELATED"/>
    <property type="match status" value="1"/>
</dbReference>
<keyword evidence="3" id="KW-0804">Transcription</keyword>
<dbReference type="PRINTS" id="PR00455">
    <property type="entry name" value="HTHTETR"/>
</dbReference>
<comment type="caution">
    <text evidence="6">The sequence shown here is derived from an EMBL/GenBank/DDBJ whole genome shotgun (WGS) entry which is preliminary data.</text>
</comment>
<evidence type="ECO:0000256" key="4">
    <source>
        <dbReference type="PROSITE-ProRule" id="PRU00335"/>
    </source>
</evidence>
<sequence>MGVAERKLREKEELKDLILKAAKELFIENGIEKTSIRNIADKIEYSPGIIYHYFQDKNEIFHALHSLGFQEMRKRMQILSAIADPMSRLRAMGKIYIQFAMENTDMYDLMFIKEAPIEHLENRKTECWDEGNGTFQLLRMTVKECMAKGHFEGHSLEPLSFMIWSTVHGMCSLFIRGRVTVLEMSEVDQIVENGYQSFLRIIDRL</sequence>
<feature type="DNA-binding region" description="H-T-H motif" evidence="4">
    <location>
        <begin position="35"/>
        <end position="54"/>
    </location>
</feature>
<dbReference type="RefSeq" id="WP_008630337.1">
    <property type="nucleotide sequence ID" value="NZ_JAKEVZ010000010.1"/>
</dbReference>
<dbReference type="InterPro" id="IPR036271">
    <property type="entry name" value="Tet_transcr_reg_TetR-rel_C_sf"/>
</dbReference>
<dbReference type="Gene3D" id="1.10.357.10">
    <property type="entry name" value="Tetracycline Repressor, domain 2"/>
    <property type="match status" value="1"/>
</dbReference>
<name>A0ABS9BWS1_9BACT</name>
<protein>
    <submittedName>
        <fullName evidence="6">TetR/AcrR family transcriptional regulator</fullName>
    </submittedName>
</protein>
<dbReference type="Pfam" id="PF00440">
    <property type="entry name" value="TetR_N"/>
    <property type="match status" value="1"/>
</dbReference>
<dbReference type="PROSITE" id="PS50977">
    <property type="entry name" value="HTH_TETR_2"/>
    <property type="match status" value="1"/>
</dbReference>
<organism evidence="6 7">
    <name type="scientific">Mariniradius sediminis</name>
    <dbReference type="NCBI Taxonomy" id="2909237"/>
    <lineage>
        <taxon>Bacteria</taxon>
        <taxon>Pseudomonadati</taxon>
        <taxon>Bacteroidota</taxon>
        <taxon>Cytophagia</taxon>
        <taxon>Cytophagales</taxon>
        <taxon>Cyclobacteriaceae</taxon>
        <taxon>Mariniradius</taxon>
    </lineage>
</organism>
<evidence type="ECO:0000256" key="2">
    <source>
        <dbReference type="ARBA" id="ARBA00023125"/>
    </source>
</evidence>
<proteinExistence type="predicted"/>
<dbReference type="PANTHER" id="PTHR43479">
    <property type="entry name" value="ACREF/ENVCD OPERON REPRESSOR-RELATED"/>
    <property type="match status" value="1"/>
</dbReference>
<keyword evidence="7" id="KW-1185">Reference proteome</keyword>
<dbReference type="EMBL" id="JAKEVZ010000010">
    <property type="protein sequence ID" value="MCF1752182.1"/>
    <property type="molecule type" value="Genomic_DNA"/>
</dbReference>
<accession>A0ABS9BWS1</accession>
<reference evidence="6 7" key="1">
    <citation type="submission" date="2022-01" db="EMBL/GenBank/DDBJ databases">
        <title>Mariniradius saccharolyticus sp. nov., isolated from sediment of a river.</title>
        <authorList>
            <person name="Liu H."/>
        </authorList>
    </citation>
    <scope>NUCLEOTIDE SEQUENCE [LARGE SCALE GENOMIC DNA]</scope>
    <source>
        <strain evidence="6 7">RY-2</strain>
    </source>
</reference>
<evidence type="ECO:0000313" key="6">
    <source>
        <dbReference type="EMBL" id="MCF1752182.1"/>
    </source>
</evidence>
<dbReference type="InterPro" id="IPR001647">
    <property type="entry name" value="HTH_TetR"/>
</dbReference>
<dbReference type="InterPro" id="IPR025996">
    <property type="entry name" value="MT1864/Rv1816-like_C"/>
</dbReference>
<feature type="domain" description="HTH tetR-type" evidence="5">
    <location>
        <begin position="12"/>
        <end position="72"/>
    </location>
</feature>
<dbReference type="SUPFAM" id="SSF48498">
    <property type="entry name" value="Tetracyclin repressor-like, C-terminal domain"/>
    <property type="match status" value="1"/>
</dbReference>
<gene>
    <name evidence="6" type="ORF">L0U89_14060</name>
</gene>
<dbReference type="InterPro" id="IPR009057">
    <property type="entry name" value="Homeodomain-like_sf"/>
</dbReference>
<evidence type="ECO:0000256" key="3">
    <source>
        <dbReference type="ARBA" id="ARBA00023163"/>
    </source>
</evidence>
<dbReference type="Pfam" id="PF13305">
    <property type="entry name" value="TetR_C_33"/>
    <property type="match status" value="1"/>
</dbReference>
<dbReference type="InterPro" id="IPR050624">
    <property type="entry name" value="HTH-type_Tx_Regulator"/>
</dbReference>
<evidence type="ECO:0000259" key="5">
    <source>
        <dbReference type="PROSITE" id="PS50977"/>
    </source>
</evidence>